<name>A0A484GMG4_SOUCH</name>
<dbReference type="EMBL" id="QWLN02005965">
    <property type="protein sequence ID" value="TEA36659.1"/>
    <property type="molecule type" value="Genomic_DNA"/>
</dbReference>
<dbReference type="Proteomes" id="UP000295264">
    <property type="component" value="Unassembled WGS sequence"/>
</dbReference>
<gene>
    <name evidence="1" type="ORF">DBR06_SOUSAS310040</name>
</gene>
<reference evidence="1 2" key="1">
    <citation type="journal article" date="2018" name="Genomics">
        <title>Molecular footprints of inshore aquatic adaptation in Indo-Pacific humpback dolphin (Sousa chinensis).</title>
        <authorList>
            <person name="Ming Y."/>
            <person name="Jian J."/>
            <person name="Yu F."/>
            <person name="Yu X."/>
            <person name="Wang J."/>
            <person name="Liu W."/>
        </authorList>
    </citation>
    <scope>NUCLEOTIDE SEQUENCE [LARGE SCALE GENOMIC DNA]</scope>
    <source>
        <strain evidence="1">MY-2018</strain>
        <tissue evidence="1">Skin</tissue>
    </source>
</reference>
<evidence type="ECO:0000313" key="2">
    <source>
        <dbReference type="Proteomes" id="UP000295264"/>
    </source>
</evidence>
<proteinExistence type="predicted"/>
<comment type="caution">
    <text evidence="1">The sequence shown here is derived from an EMBL/GenBank/DDBJ whole genome shotgun (WGS) entry which is preliminary data.</text>
</comment>
<evidence type="ECO:0000313" key="1">
    <source>
        <dbReference type="EMBL" id="TEA36659.1"/>
    </source>
</evidence>
<sequence length="49" mass="5549">QVLGEHTGFPMESDTPSFLEEATEATLDYNSIYTESFFSEDYTDITGVY</sequence>
<protein>
    <submittedName>
        <fullName evidence="1">Uncharacterized protein</fullName>
    </submittedName>
</protein>
<keyword evidence="2" id="KW-1185">Reference proteome</keyword>
<organism evidence="1 2">
    <name type="scientific">Sousa chinensis</name>
    <name type="common">Indo-pacific humpbacked dolphin</name>
    <name type="synonym">Steno chinensis</name>
    <dbReference type="NCBI Taxonomy" id="103600"/>
    <lineage>
        <taxon>Eukaryota</taxon>
        <taxon>Metazoa</taxon>
        <taxon>Chordata</taxon>
        <taxon>Craniata</taxon>
        <taxon>Vertebrata</taxon>
        <taxon>Euteleostomi</taxon>
        <taxon>Mammalia</taxon>
        <taxon>Eutheria</taxon>
        <taxon>Laurasiatheria</taxon>
        <taxon>Artiodactyla</taxon>
        <taxon>Whippomorpha</taxon>
        <taxon>Cetacea</taxon>
        <taxon>Odontoceti</taxon>
        <taxon>Delphinidae</taxon>
        <taxon>Sousa</taxon>
    </lineage>
</organism>
<feature type="non-terminal residue" evidence="1">
    <location>
        <position position="49"/>
    </location>
</feature>
<dbReference type="AlphaFoldDB" id="A0A484GMG4"/>
<feature type="non-terminal residue" evidence="1">
    <location>
        <position position="1"/>
    </location>
</feature>
<accession>A0A484GMG4</accession>